<dbReference type="Proteomes" id="UP000198386">
    <property type="component" value="Unassembled WGS sequence"/>
</dbReference>
<dbReference type="InterPro" id="IPR049804">
    <property type="entry name" value="Choice_anch_L"/>
</dbReference>
<gene>
    <name evidence="6" type="ORF">SAMN04488107_2821</name>
</gene>
<dbReference type="SMART" id="SM00060">
    <property type="entry name" value="FN3"/>
    <property type="match status" value="1"/>
</dbReference>
<dbReference type="InterPro" id="IPR003961">
    <property type="entry name" value="FN3_dom"/>
</dbReference>
<reference evidence="7" key="1">
    <citation type="submission" date="2017-06" db="EMBL/GenBank/DDBJ databases">
        <authorList>
            <person name="Varghese N."/>
            <person name="Submissions S."/>
        </authorList>
    </citation>
    <scope>NUCLEOTIDE SEQUENCE [LARGE SCALE GENOMIC DNA]</scope>
    <source>
        <strain evidence="7">DSM 45423</strain>
    </source>
</reference>
<evidence type="ECO:0000313" key="6">
    <source>
        <dbReference type="EMBL" id="SNS51511.1"/>
    </source>
</evidence>
<evidence type="ECO:0000313" key="7">
    <source>
        <dbReference type="Proteomes" id="UP000198386"/>
    </source>
</evidence>
<evidence type="ECO:0000256" key="1">
    <source>
        <dbReference type="ARBA" id="ARBA00023295"/>
    </source>
</evidence>
<dbReference type="EMBL" id="FZOH01000005">
    <property type="protein sequence ID" value="SNS51511.1"/>
    <property type="molecule type" value="Genomic_DNA"/>
</dbReference>
<keyword evidence="1" id="KW-0378">Hydrolase</keyword>
<feature type="signal peptide" evidence="4">
    <location>
        <begin position="1"/>
        <end position="21"/>
    </location>
</feature>
<evidence type="ECO:0000259" key="5">
    <source>
        <dbReference type="PROSITE" id="PS50853"/>
    </source>
</evidence>
<keyword evidence="1" id="KW-0326">Glycosidase</keyword>
<protein>
    <recommendedName>
        <fullName evidence="5">Fibronectin type-III domain-containing protein</fullName>
    </recommendedName>
</protein>
<proteinExistence type="predicted"/>
<feature type="chain" id="PRO_5013031732" description="Fibronectin type-III domain-containing protein" evidence="4">
    <location>
        <begin position="22"/>
        <end position="828"/>
    </location>
</feature>
<keyword evidence="2" id="KW-0119">Carbohydrate metabolism</keyword>
<feature type="domain" description="Fibronectin type-III" evidence="5">
    <location>
        <begin position="118"/>
        <end position="210"/>
    </location>
</feature>
<dbReference type="InterPro" id="IPR036116">
    <property type="entry name" value="FN3_sf"/>
</dbReference>
<feature type="region of interest" description="Disordered" evidence="3">
    <location>
        <begin position="316"/>
        <end position="341"/>
    </location>
</feature>
<sequence>MLAVLTSLLVVLSLPPSVAVAGPSAGPPGTLAVSIRTPNGVPASVLLVGSRERSVASKAAAGTSSTVTVPTAPGTVRVEPQPVVSAGRLYVGTAARPTVTVRSGVAATVAVTYAAAGVVRDLHVTDVGPSSVALAWTAPAGTTVKVRRVLLDGTSAPNGGQGTLLVTRGVTAVDEGLEPGRQYAYSLTERVAQGWTPPVTVVVGTPSGAADDATFVASPGTLLATAQDVVSAATTGDGVTVVLADQVTTPAPGTAVVLPVSDVLPGGFLGTVQEVGTDGRRLRLAAGGLADAFDYYALDVPDIAGGGDDGGGVAAAAAAAAPSSGQSGGQPPSREQREEAAARAAPAAAAAGAQVAAGAAVAAVGVDCDDASEASVEFSPSVSLGGRFSARVDKYRVLGVDVPTGASLDMELYADVTAAVAVATSRTVTCGLDLPDYERSLSAYPVPLAFVFTPTVEITVTGEVRIRDIGVSARAGFRVAGHFGATSGSSFTGSPVHHATPLTPVAEANGEVRLELGGDVLVGPGAASEDAGVVAGVGGELKPLDASFRPEFSVGHGRFDACVEASAALTLGVHVTAKAWLGSWSASRTVSPEALQRTFQYPGSPWHLPSGCDEAPAVDPGTTLLGPGVTKVGDSVGGSADQWGHVEGFVPGQKTWVLSTGVMAHAVGAPGDFASTGLGAPGDEMLSAMSGRPTYDAAYYQVTLVPTGDTLHVRYVFASEEYPEYVGSPFNDVMGVFVDGVNCATVPGTSTPVSVNTVNPWSHADHYVDNQNGAAGYATSMDGLTVPLTCSVPVTPGQPVTVRIAAADSSDSILDSAVALVDGGIWTD</sequence>
<dbReference type="CDD" id="cd00063">
    <property type="entry name" value="FN3"/>
    <property type="match status" value="1"/>
</dbReference>
<dbReference type="NCBIfam" id="NF038133">
    <property type="entry name" value="choice_anch_L"/>
    <property type="match status" value="1"/>
</dbReference>
<feature type="compositionally biased region" description="Low complexity" evidence="3">
    <location>
        <begin position="316"/>
        <end position="333"/>
    </location>
</feature>
<dbReference type="GO" id="GO:0016798">
    <property type="term" value="F:hydrolase activity, acting on glycosyl bonds"/>
    <property type="evidence" value="ECO:0007669"/>
    <property type="project" value="UniProtKB-KW"/>
</dbReference>
<keyword evidence="2" id="KW-0624">Polysaccharide degradation</keyword>
<keyword evidence="4" id="KW-0732">Signal</keyword>
<dbReference type="PROSITE" id="PS50853">
    <property type="entry name" value="FN3"/>
    <property type="match status" value="1"/>
</dbReference>
<dbReference type="InterPro" id="IPR013783">
    <property type="entry name" value="Ig-like_fold"/>
</dbReference>
<dbReference type="GO" id="GO:0000272">
    <property type="term" value="P:polysaccharide catabolic process"/>
    <property type="evidence" value="ECO:0007669"/>
    <property type="project" value="UniProtKB-KW"/>
</dbReference>
<dbReference type="AlphaFoldDB" id="A0A239F470"/>
<organism evidence="6 7">
    <name type="scientific">Geodermatophilus saharensis</name>
    <dbReference type="NCBI Taxonomy" id="1137994"/>
    <lineage>
        <taxon>Bacteria</taxon>
        <taxon>Bacillati</taxon>
        <taxon>Actinomycetota</taxon>
        <taxon>Actinomycetes</taxon>
        <taxon>Geodermatophilales</taxon>
        <taxon>Geodermatophilaceae</taxon>
        <taxon>Geodermatophilus</taxon>
    </lineage>
</organism>
<evidence type="ECO:0000256" key="2">
    <source>
        <dbReference type="ARBA" id="ARBA00023326"/>
    </source>
</evidence>
<evidence type="ECO:0000256" key="4">
    <source>
        <dbReference type="SAM" id="SignalP"/>
    </source>
</evidence>
<dbReference type="Gene3D" id="2.60.40.10">
    <property type="entry name" value="Immunoglobulins"/>
    <property type="match status" value="1"/>
</dbReference>
<accession>A0A239F470</accession>
<dbReference type="SUPFAM" id="SSF49265">
    <property type="entry name" value="Fibronectin type III"/>
    <property type="match status" value="1"/>
</dbReference>
<keyword evidence="7" id="KW-1185">Reference proteome</keyword>
<name>A0A239F470_9ACTN</name>
<evidence type="ECO:0000256" key="3">
    <source>
        <dbReference type="SAM" id="MobiDB-lite"/>
    </source>
</evidence>